<keyword evidence="2" id="KW-1003">Cell membrane</keyword>
<dbReference type="PANTHER" id="PTHR42770:SF7">
    <property type="entry name" value="MEMBRANE PROTEIN"/>
    <property type="match status" value="1"/>
</dbReference>
<evidence type="ECO:0000256" key="5">
    <source>
        <dbReference type="ARBA" id="ARBA00023136"/>
    </source>
</evidence>
<dbReference type="HOGENOM" id="CLU_007946_21_0_4"/>
<reference evidence="7 8" key="1">
    <citation type="journal article" date="2013" name="Genome Announc.">
        <title>Complete Genome Sequence of Burkholderia sp. Strain RPE64, Bacterial Symbiont of the Bean Bug Riptortus pedestris.</title>
        <authorList>
            <person name="Shibata T.F."/>
            <person name="Maeda T."/>
            <person name="Nikoh N."/>
            <person name="Yamaguchi K."/>
            <person name="Oshima K."/>
            <person name="Hattori M."/>
            <person name="Nishiyama T."/>
            <person name="Hasebe M."/>
            <person name="Fukatsu T."/>
            <person name="Kikuchi Y."/>
            <person name="Shigenobu S."/>
        </authorList>
    </citation>
    <scope>NUCLEOTIDE SEQUENCE [LARGE SCALE GENOMIC DNA]</scope>
    <source>
        <plasmid evidence="7 8">p2</plasmid>
    </source>
</reference>
<keyword evidence="3 6" id="KW-0812">Transmembrane</keyword>
<feature type="transmembrane region" description="Helical" evidence="6">
    <location>
        <begin position="323"/>
        <end position="342"/>
    </location>
</feature>
<feature type="transmembrane region" description="Helical" evidence="6">
    <location>
        <begin position="89"/>
        <end position="112"/>
    </location>
</feature>
<evidence type="ECO:0000256" key="3">
    <source>
        <dbReference type="ARBA" id="ARBA00022692"/>
    </source>
</evidence>
<feature type="transmembrane region" description="Helical" evidence="6">
    <location>
        <begin position="124"/>
        <end position="143"/>
    </location>
</feature>
<comment type="subcellular location">
    <subcellularLocation>
        <location evidence="1">Cell membrane</location>
        <topology evidence="1">Multi-pass membrane protein</topology>
    </subcellularLocation>
</comment>
<proteinExistence type="predicted"/>
<dbReference type="GO" id="GO:0022857">
    <property type="term" value="F:transmembrane transporter activity"/>
    <property type="evidence" value="ECO:0007669"/>
    <property type="project" value="InterPro"/>
</dbReference>
<dbReference type="Proteomes" id="UP000013966">
    <property type="component" value="Plasmid p2"/>
</dbReference>
<gene>
    <name evidence="7" type="ORF">BRPE64_ECDS01580</name>
</gene>
<sequence>MASNEEAKLKKVLGLTDVLALTVGLTIGPGVLVLMGPGIGLTGKGVTLAFLIAGIANCINVIPMAQLCSAMPTTGAGYRYSSLLLGPRWGFLFELGVLMSKVTIALFALSFAQYAQGVFPDLPVRWTAFAILTFFFMINVAGLRSAAALQRWLVVIKLSGLAVFVFWGISAVDIASFAHKSALLPNGTNGLLQAVGLVAYSSFGAVTVAELGGEMKRPARDLPIVLIFGTLGVTILYVIIALVAASVLPVSDVANKPLTYVAQSIMSHGFYLYFTIAGAIVSIGATLNGVFQWITKGLIVACEDGWLPKRFGTVSTRFGTPHFCLIFFYGLGIAVIASGITVVDIARLGFGALLTVNMIPIAACAFLPRKYPTEYANAPFHLKPVLLYPCIAAALACMAGQVYSLLSGLPRHLLIVEGMLFSAAVIYVVIAGRRRDYTQRHLQPKSS</sequence>
<feature type="transmembrane region" description="Helical" evidence="6">
    <location>
        <begin position="190"/>
        <end position="212"/>
    </location>
</feature>
<organism evidence="7 8">
    <name type="scientific">Caballeronia insecticola</name>
    <dbReference type="NCBI Taxonomy" id="758793"/>
    <lineage>
        <taxon>Bacteria</taxon>
        <taxon>Pseudomonadati</taxon>
        <taxon>Pseudomonadota</taxon>
        <taxon>Betaproteobacteria</taxon>
        <taxon>Burkholderiales</taxon>
        <taxon>Burkholderiaceae</taxon>
        <taxon>Caballeronia</taxon>
    </lineage>
</organism>
<dbReference type="PIRSF" id="PIRSF006060">
    <property type="entry name" value="AA_transporter"/>
    <property type="match status" value="1"/>
</dbReference>
<feature type="transmembrane region" description="Helical" evidence="6">
    <location>
        <begin position="348"/>
        <end position="366"/>
    </location>
</feature>
<feature type="transmembrane region" description="Helical" evidence="6">
    <location>
        <begin position="155"/>
        <end position="178"/>
    </location>
</feature>
<protein>
    <submittedName>
        <fullName evidence="7">Putative amino acid transporter</fullName>
    </submittedName>
</protein>
<feature type="transmembrane region" description="Helical" evidence="6">
    <location>
        <begin position="412"/>
        <end position="430"/>
    </location>
</feature>
<dbReference type="RefSeq" id="WP_069915738.1">
    <property type="nucleotide sequence ID" value="NC_021295.1"/>
</dbReference>
<dbReference type="InterPro" id="IPR002293">
    <property type="entry name" value="AA/rel_permease1"/>
</dbReference>
<dbReference type="KEGG" id="buo:BRPE64_ECDS01580"/>
<evidence type="ECO:0000256" key="1">
    <source>
        <dbReference type="ARBA" id="ARBA00004651"/>
    </source>
</evidence>
<keyword evidence="8" id="KW-1185">Reference proteome</keyword>
<evidence type="ECO:0000256" key="6">
    <source>
        <dbReference type="SAM" id="Phobius"/>
    </source>
</evidence>
<feature type="transmembrane region" description="Helical" evidence="6">
    <location>
        <begin position="47"/>
        <end position="68"/>
    </location>
</feature>
<dbReference type="PANTHER" id="PTHR42770">
    <property type="entry name" value="AMINO ACID TRANSPORTER-RELATED"/>
    <property type="match status" value="1"/>
</dbReference>
<feature type="transmembrane region" description="Helical" evidence="6">
    <location>
        <begin position="12"/>
        <end position="35"/>
    </location>
</feature>
<keyword evidence="5 6" id="KW-0472">Membrane</keyword>
<geneLocation type="plasmid" evidence="7 8">
    <name>p2</name>
</geneLocation>
<dbReference type="InterPro" id="IPR050367">
    <property type="entry name" value="APC_superfamily"/>
</dbReference>
<keyword evidence="7" id="KW-0614">Plasmid</keyword>
<dbReference type="OrthoDB" id="3185104at2"/>
<feature type="transmembrane region" description="Helical" evidence="6">
    <location>
        <begin position="224"/>
        <end position="250"/>
    </location>
</feature>
<evidence type="ECO:0000313" key="7">
    <source>
        <dbReference type="EMBL" id="BAO94040.1"/>
    </source>
</evidence>
<dbReference type="Gene3D" id="1.20.1740.10">
    <property type="entry name" value="Amino acid/polyamine transporter I"/>
    <property type="match status" value="1"/>
</dbReference>
<feature type="transmembrane region" description="Helical" evidence="6">
    <location>
        <begin position="270"/>
        <end position="291"/>
    </location>
</feature>
<accession>A0A060PRF6</accession>
<evidence type="ECO:0000313" key="8">
    <source>
        <dbReference type="Proteomes" id="UP000013966"/>
    </source>
</evidence>
<evidence type="ECO:0000256" key="4">
    <source>
        <dbReference type="ARBA" id="ARBA00022989"/>
    </source>
</evidence>
<reference evidence="7 8" key="2">
    <citation type="journal article" date="2018" name="Int. J. Syst. Evol. Microbiol.">
        <title>Burkholderia insecticola sp. nov., a gut symbiotic bacterium of the bean bug Riptortus pedestris.</title>
        <authorList>
            <person name="Takeshita K."/>
            <person name="Tamaki H."/>
            <person name="Ohbayashi T."/>
            <person name="Meng X.-Y."/>
            <person name="Sone T."/>
            <person name="Mitani Y."/>
            <person name="Peeters C."/>
            <person name="Kikuchi Y."/>
            <person name="Vandamme P."/>
        </authorList>
    </citation>
    <scope>NUCLEOTIDE SEQUENCE [LARGE SCALE GENOMIC DNA]</scope>
    <source>
        <strain evidence="7">RPE64</strain>
        <plasmid evidence="7 8">p2</plasmid>
    </source>
</reference>
<feature type="transmembrane region" description="Helical" evidence="6">
    <location>
        <begin position="386"/>
        <end position="406"/>
    </location>
</feature>
<dbReference type="GO" id="GO:0005886">
    <property type="term" value="C:plasma membrane"/>
    <property type="evidence" value="ECO:0007669"/>
    <property type="project" value="UniProtKB-SubCell"/>
</dbReference>
<dbReference type="EMBL" id="AP013062">
    <property type="protein sequence ID" value="BAO94040.1"/>
    <property type="molecule type" value="Genomic_DNA"/>
</dbReference>
<evidence type="ECO:0000256" key="2">
    <source>
        <dbReference type="ARBA" id="ARBA00022475"/>
    </source>
</evidence>
<name>A0A060PRF6_9BURK</name>
<keyword evidence="4 6" id="KW-1133">Transmembrane helix</keyword>
<dbReference type="Pfam" id="PF13520">
    <property type="entry name" value="AA_permease_2"/>
    <property type="match status" value="1"/>
</dbReference>
<dbReference type="AlphaFoldDB" id="A0A060PRF6"/>